<dbReference type="Pfam" id="PF25225">
    <property type="entry name" value="DUF7843"/>
    <property type="match status" value="1"/>
</dbReference>
<evidence type="ECO:0008006" key="6">
    <source>
        <dbReference type="Google" id="ProtNLM"/>
    </source>
</evidence>
<dbReference type="Pfam" id="PF13387">
    <property type="entry name" value="Lnb_N"/>
    <property type="match status" value="1"/>
</dbReference>
<accession>A0ABU1W283</accession>
<gene>
    <name evidence="4" type="ORF">J2W69_002892</name>
</gene>
<sequence>MLPLIVQANLLWPTPVKIAELSQDPYWLALLHMRDTTSGSEIIDPEFFLATKGSQDAKAELATTLHSFFMAAESDKNTHSQCRFPARFNWLKQQLPELLSQAPQIQCPLLSEWTDKDQISSVSAIFASGYLGNPASFYGHVLLKFNSSSGSKNILQQQSLNFGAAVPEKENPLIYITKGIFGGYDAMFSHGLFYLNVQSYGEAELRDLWEYKLDLQPEQVKSLSLHAWELIGRNYQYFFFKQNCAFRMAELLELVVNAELINKNQPWALPVSIFHNLATVQQQGNPLVEDVVQHPSRQQRFHQAYLDLPEPIKELVAVMVQQGFITELPDYQQLPVAQKVKVLQLLFDYLEFLRISKHELYSEQAKRELLKARLILPAATENPVYNTAAAPHQSTLPSLLQLSAISHQQRAALQLRFRATYYDMLTSDTARVPYSALSMFDLKLRWQDGKADLHSFELLNIENMNLSVTGLPADGGYAWKMNIAYKPQDLSCWYCQSLQFNAGLGNAAQWQASLWYLMLDGRLHQDRFETGVTSAEPRVGVVTDVTPWWRSQLELGYRYYFFGDQQKFVSSKWLNRFGQHKNWDLRFSVEKQKETEVGLSFGYYW</sequence>
<organism evidence="4 5">
    <name type="scientific">Rheinheimera soli</name>
    <dbReference type="NCBI Taxonomy" id="443616"/>
    <lineage>
        <taxon>Bacteria</taxon>
        <taxon>Pseudomonadati</taxon>
        <taxon>Pseudomonadota</taxon>
        <taxon>Gammaproteobacteria</taxon>
        <taxon>Chromatiales</taxon>
        <taxon>Chromatiaceae</taxon>
        <taxon>Rheinheimera</taxon>
    </lineage>
</organism>
<proteinExistence type="predicted"/>
<keyword evidence="5" id="KW-1185">Reference proteome</keyword>
<dbReference type="EMBL" id="JAVDWR010000010">
    <property type="protein sequence ID" value="MDR7121935.1"/>
    <property type="molecule type" value="Genomic_DNA"/>
</dbReference>
<feature type="domain" description="DUF7840" evidence="2">
    <location>
        <begin position="390"/>
        <end position="604"/>
    </location>
</feature>
<dbReference type="InterPro" id="IPR057165">
    <property type="entry name" value="DUF7843"/>
</dbReference>
<dbReference type="InterPro" id="IPR025178">
    <property type="entry name" value="Lnb_N"/>
</dbReference>
<dbReference type="RefSeq" id="WP_310279680.1">
    <property type="nucleotide sequence ID" value="NZ_JAVDWR010000010.1"/>
</dbReference>
<dbReference type="InterPro" id="IPR057162">
    <property type="entry name" value="DUF7840"/>
</dbReference>
<protein>
    <recommendedName>
        <fullName evidence="6">DUF4105 domain-containing protein</fullName>
    </recommendedName>
</protein>
<dbReference type="Pfam" id="PF25222">
    <property type="entry name" value="DUF7840"/>
    <property type="match status" value="1"/>
</dbReference>
<dbReference type="Proteomes" id="UP001257909">
    <property type="component" value="Unassembled WGS sequence"/>
</dbReference>
<reference evidence="4 5" key="1">
    <citation type="submission" date="2023-07" db="EMBL/GenBank/DDBJ databases">
        <title>Sorghum-associated microbial communities from plants grown in Nebraska, USA.</title>
        <authorList>
            <person name="Schachtman D."/>
        </authorList>
    </citation>
    <scope>NUCLEOTIDE SEQUENCE [LARGE SCALE GENOMIC DNA]</scope>
    <source>
        <strain evidence="4 5">4138</strain>
    </source>
</reference>
<evidence type="ECO:0000259" key="3">
    <source>
        <dbReference type="Pfam" id="PF25225"/>
    </source>
</evidence>
<name>A0ABU1W283_9GAMM</name>
<evidence type="ECO:0000259" key="2">
    <source>
        <dbReference type="Pfam" id="PF25222"/>
    </source>
</evidence>
<feature type="domain" description="Lnb N-terminal periplasmic" evidence="1">
    <location>
        <begin position="111"/>
        <end position="263"/>
    </location>
</feature>
<feature type="domain" description="DUF7843" evidence="3">
    <location>
        <begin position="20"/>
        <end position="94"/>
    </location>
</feature>
<evidence type="ECO:0000259" key="1">
    <source>
        <dbReference type="Pfam" id="PF13387"/>
    </source>
</evidence>
<evidence type="ECO:0000313" key="5">
    <source>
        <dbReference type="Proteomes" id="UP001257909"/>
    </source>
</evidence>
<evidence type="ECO:0000313" key="4">
    <source>
        <dbReference type="EMBL" id="MDR7121935.1"/>
    </source>
</evidence>
<comment type="caution">
    <text evidence="4">The sequence shown here is derived from an EMBL/GenBank/DDBJ whole genome shotgun (WGS) entry which is preliminary data.</text>
</comment>